<evidence type="ECO:0000313" key="1">
    <source>
        <dbReference type="EMBL" id="KAB7572412.1"/>
    </source>
</evidence>
<protein>
    <submittedName>
        <fullName evidence="1">Abi family protein</fullName>
    </submittedName>
</protein>
<proteinExistence type="predicted"/>
<name>A0A7V7Y1S6_ENTFC</name>
<dbReference type="AlphaFoldDB" id="A0A7V7Y1S6"/>
<dbReference type="Proteomes" id="UP000469871">
    <property type="component" value="Unassembled WGS sequence"/>
</dbReference>
<dbReference type="InterPro" id="IPR017034">
    <property type="entry name" value="Abi_system_AbiD/AbiF"/>
</dbReference>
<evidence type="ECO:0000313" key="2">
    <source>
        <dbReference type="Proteomes" id="UP000469871"/>
    </source>
</evidence>
<gene>
    <name evidence="1" type="ORF">GBM73_16340</name>
</gene>
<accession>A0A7V7Y1S6</accession>
<dbReference type="InterPro" id="IPR011664">
    <property type="entry name" value="Abi_system_AbiD/AbiF-like"/>
</dbReference>
<dbReference type="EMBL" id="WEFP01000006">
    <property type="protein sequence ID" value="KAB7572412.1"/>
    <property type="molecule type" value="Genomic_DNA"/>
</dbReference>
<organism evidence="1 2">
    <name type="scientific">Enterococcus faecium</name>
    <name type="common">Streptococcus faecium</name>
    <dbReference type="NCBI Taxonomy" id="1352"/>
    <lineage>
        <taxon>Bacteria</taxon>
        <taxon>Bacillati</taxon>
        <taxon>Bacillota</taxon>
        <taxon>Bacilli</taxon>
        <taxon>Lactobacillales</taxon>
        <taxon>Enterococcaceae</taxon>
        <taxon>Enterococcus</taxon>
    </lineage>
</organism>
<sequence length="357" mass="42847">MRIMVGLFFYIFLRKKILMKTSNRKYKVKTVNHRIPPKKALCVINNSKVINQELKPYLSEQEMIKKISKDIFLTNSDTILLEKFLKKNSYFRFSIYVKLMKNIDKVTILDVIETYKLDSFIRNQLHYFVNQIEIFWKKSLSDNMCVSYEETSIFPKNQCYLDKNIYSDLKWAEDIIGHFNSFFYSNQSPTFKHHHIKKNHCLPIWALFEEITFGSLTTFINQLNTEYYNNWVMSCYDNPKYKKAIRSWANVIRAYRNKIAHHSRIYAFKVTDAPTIIKNDSKSYFPENNLKETQKLYLYGGLYVIKHLLIYEDSMTQTLWNKFLIDLEKKIDKIPSLEKSNYGFPENWRNKLKIMIV</sequence>
<dbReference type="RefSeq" id="WP_102962130.1">
    <property type="nucleotide sequence ID" value="NZ_JAGSZB010000058.1"/>
</dbReference>
<dbReference type="Pfam" id="PF07751">
    <property type="entry name" value="Abi_2"/>
    <property type="match status" value="1"/>
</dbReference>
<comment type="caution">
    <text evidence="1">The sequence shown here is derived from an EMBL/GenBank/DDBJ whole genome shotgun (WGS) entry which is preliminary data.</text>
</comment>
<dbReference type="PIRSF" id="PIRSF034934">
    <property type="entry name" value="AbiF_AbiD"/>
    <property type="match status" value="1"/>
</dbReference>
<reference evidence="1 2" key="1">
    <citation type="submission" date="2019-10" db="EMBL/GenBank/DDBJ databases">
        <title>Evolutionary dynamics of vancomycin-resistant Enterococcus faecium during gastrointestinal tract colonization and bloodstream infection in immunocompromised pediatric patients.</title>
        <authorList>
            <person name="Chilambi G.S."/>
            <person name="Nordstrom H.R."/>
            <person name="Evans D.R."/>
            <person name="Ferrolino J."/>
            <person name="Hayden R.T."/>
            <person name="Maron G.M."/>
            <person name="Vo A.N."/>
            <person name="Gilmore M.S."/>
            <person name="Wolf J."/>
            <person name="Rosch J.W."/>
            <person name="Van Tyne D."/>
        </authorList>
    </citation>
    <scope>NUCLEOTIDE SEQUENCE [LARGE SCALE GENOMIC DNA]</scope>
    <source>
        <strain evidence="1 2">VRECG27</strain>
    </source>
</reference>